<comment type="caution">
    <text evidence="11">The sequence shown here is derived from an EMBL/GenBank/DDBJ whole genome shotgun (WGS) entry which is preliminary data.</text>
</comment>
<dbReference type="InterPro" id="IPR029962">
    <property type="entry name" value="TBL"/>
</dbReference>
<feature type="region of interest" description="Disordered" evidence="8">
    <location>
        <begin position="37"/>
        <end position="59"/>
    </location>
</feature>
<keyword evidence="3" id="KW-0812">Transmembrane</keyword>
<dbReference type="Pfam" id="PF14416">
    <property type="entry name" value="PMR5N"/>
    <property type="match status" value="1"/>
</dbReference>
<keyword evidence="6" id="KW-0333">Golgi apparatus</keyword>
<evidence type="ECO:0000256" key="4">
    <source>
        <dbReference type="ARBA" id="ARBA00022968"/>
    </source>
</evidence>
<dbReference type="GO" id="GO:0000139">
    <property type="term" value="C:Golgi membrane"/>
    <property type="evidence" value="ECO:0007669"/>
    <property type="project" value="UniProtKB-SubCell"/>
</dbReference>
<dbReference type="GO" id="GO:1990538">
    <property type="term" value="F:xylan O-acetyltransferase activity"/>
    <property type="evidence" value="ECO:0007669"/>
    <property type="project" value="UniProtKB-ARBA"/>
</dbReference>
<feature type="domain" description="Trichome birefringence-like N-terminal" evidence="10">
    <location>
        <begin position="62"/>
        <end position="114"/>
    </location>
</feature>
<evidence type="ECO:0000313" key="11">
    <source>
        <dbReference type="EMBL" id="KAG0483616.1"/>
    </source>
</evidence>
<organism evidence="11 12">
    <name type="scientific">Vanilla planifolia</name>
    <name type="common">Vanilla</name>
    <dbReference type="NCBI Taxonomy" id="51239"/>
    <lineage>
        <taxon>Eukaryota</taxon>
        <taxon>Viridiplantae</taxon>
        <taxon>Streptophyta</taxon>
        <taxon>Embryophyta</taxon>
        <taxon>Tracheophyta</taxon>
        <taxon>Spermatophyta</taxon>
        <taxon>Magnoliopsida</taxon>
        <taxon>Liliopsida</taxon>
        <taxon>Asparagales</taxon>
        <taxon>Orchidaceae</taxon>
        <taxon>Vanilloideae</taxon>
        <taxon>Vanilleae</taxon>
        <taxon>Vanilla</taxon>
    </lineage>
</organism>
<keyword evidence="4" id="KW-0735">Signal-anchor</keyword>
<proteinExistence type="inferred from homology"/>
<reference evidence="11 12" key="1">
    <citation type="journal article" date="2020" name="Nat. Food">
        <title>A phased Vanilla planifolia genome enables genetic improvement of flavour and production.</title>
        <authorList>
            <person name="Hasing T."/>
            <person name="Tang H."/>
            <person name="Brym M."/>
            <person name="Khazi F."/>
            <person name="Huang T."/>
            <person name="Chambers A.H."/>
        </authorList>
    </citation>
    <scope>NUCLEOTIDE SEQUENCE [LARGE SCALE GENOMIC DNA]</scope>
    <source>
        <tissue evidence="11">Leaf</tissue>
    </source>
</reference>
<dbReference type="PANTHER" id="PTHR32285">
    <property type="entry name" value="PROTEIN TRICHOME BIREFRINGENCE-LIKE 9-RELATED"/>
    <property type="match status" value="1"/>
</dbReference>
<evidence type="ECO:0000256" key="6">
    <source>
        <dbReference type="ARBA" id="ARBA00023034"/>
    </source>
</evidence>
<evidence type="ECO:0000256" key="1">
    <source>
        <dbReference type="ARBA" id="ARBA00004323"/>
    </source>
</evidence>
<dbReference type="Proteomes" id="UP000639772">
    <property type="component" value="Unassembled WGS sequence"/>
</dbReference>
<evidence type="ECO:0000259" key="10">
    <source>
        <dbReference type="Pfam" id="PF14416"/>
    </source>
</evidence>
<evidence type="ECO:0008006" key="13">
    <source>
        <dbReference type="Google" id="ProtNLM"/>
    </source>
</evidence>
<sequence>MKIPRGRLPLSVMVVVISALALTGLIFTEDLRSLTEDKEKQSNSVGEGGYVSEEKPPFDPDECSVEKGKWVFNSSSKPYYTDESCPYVDTQVACSRNGRPDMDYLKWEWQLDDCALPRFDGAALLEKLRGKRLMFVGDSLQRGQWQSLVCMVEFNLPPEMKSMKRTQSLSVFTAKEYNATIEFYWAPFLVQSNSDERIIADTSKRILRLDSIAKHAEHWVGVDFLVFNTYVWWMSGHRIKSLWGSFGNGEEGYEELDAVIAYRIGLKTWANWIDSNLKQSNTRIFFTTASPTHMRSADWGRKEGIRCYNETKPVKKRGYWGSGSDEDMMEVVSGVVERMKVRLTFINVTQLSEYRIDGHASVYTETHGEVLTDEEKADPQRYADCIHWCLPGVPDTWNRIFFALL</sequence>
<keyword evidence="5" id="KW-1133">Transmembrane helix</keyword>
<evidence type="ECO:0000259" key="9">
    <source>
        <dbReference type="Pfam" id="PF13839"/>
    </source>
</evidence>
<dbReference type="InterPro" id="IPR026057">
    <property type="entry name" value="TBL_C"/>
</dbReference>
<dbReference type="EMBL" id="JADCNM010000005">
    <property type="protein sequence ID" value="KAG0483616.1"/>
    <property type="molecule type" value="Genomic_DNA"/>
</dbReference>
<evidence type="ECO:0000256" key="7">
    <source>
        <dbReference type="ARBA" id="ARBA00023136"/>
    </source>
</evidence>
<accession>A0A835R6I7</accession>
<dbReference type="PANTHER" id="PTHR32285:SF7">
    <property type="entry name" value="PROTEIN TRICHOME BIREFRINGENCE-LIKE 3"/>
    <property type="match status" value="1"/>
</dbReference>
<dbReference type="OrthoDB" id="630188at2759"/>
<comment type="subcellular location">
    <subcellularLocation>
        <location evidence="1">Golgi apparatus membrane</location>
        <topology evidence="1">Single-pass type II membrane protein</topology>
    </subcellularLocation>
</comment>
<feature type="domain" description="Trichome birefringence-like C-terminal" evidence="9">
    <location>
        <begin position="116"/>
        <end position="403"/>
    </location>
</feature>
<name>A0A835R6I7_VANPL</name>
<keyword evidence="7" id="KW-0472">Membrane</keyword>
<dbReference type="Pfam" id="PF13839">
    <property type="entry name" value="PC-Esterase"/>
    <property type="match status" value="1"/>
</dbReference>
<evidence type="ECO:0000256" key="2">
    <source>
        <dbReference type="ARBA" id="ARBA00007727"/>
    </source>
</evidence>
<gene>
    <name evidence="11" type="ORF">HPP92_011700</name>
</gene>
<evidence type="ECO:0000256" key="5">
    <source>
        <dbReference type="ARBA" id="ARBA00022989"/>
    </source>
</evidence>
<evidence type="ECO:0000256" key="8">
    <source>
        <dbReference type="SAM" id="MobiDB-lite"/>
    </source>
</evidence>
<comment type="similarity">
    <text evidence="2">Belongs to the PC-esterase family. TBL subfamily.</text>
</comment>
<evidence type="ECO:0000256" key="3">
    <source>
        <dbReference type="ARBA" id="ARBA00022692"/>
    </source>
</evidence>
<dbReference type="InterPro" id="IPR025846">
    <property type="entry name" value="TBL_N"/>
</dbReference>
<protein>
    <recommendedName>
        <fullName evidence="13">Trichome birefringence-like N-terminal domain-containing protein</fullName>
    </recommendedName>
</protein>
<dbReference type="AlphaFoldDB" id="A0A835R6I7"/>
<evidence type="ECO:0000313" key="12">
    <source>
        <dbReference type="Proteomes" id="UP000639772"/>
    </source>
</evidence>